<organism evidence="3 4">
    <name type="scientific">Winmispira thermophila (strain ATCC 49972 / DSM 6192 / RI 19.B1)</name>
    <name type="common">Spirochaeta thermophila</name>
    <dbReference type="NCBI Taxonomy" id="665571"/>
    <lineage>
        <taxon>Bacteria</taxon>
        <taxon>Pseudomonadati</taxon>
        <taxon>Spirochaetota</taxon>
        <taxon>Spirochaetia</taxon>
        <taxon>Winmispirales</taxon>
        <taxon>Winmispiraceae</taxon>
        <taxon>Winmispira</taxon>
    </lineage>
</organism>
<dbReference type="GO" id="GO:0003824">
    <property type="term" value="F:catalytic activity"/>
    <property type="evidence" value="ECO:0007669"/>
    <property type="project" value="InterPro"/>
</dbReference>
<dbReference type="PaxDb" id="665571-STHERM_c10710"/>
<dbReference type="RefSeq" id="WP_013313857.1">
    <property type="nucleotide sequence ID" value="NC_014484.1"/>
</dbReference>
<dbReference type="PANTHER" id="PTHR42997:SF1">
    <property type="entry name" value="AP-4-A PHOSPHORYLASE"/>
    <property type="match status" value="1"/>
</dbReference>
<dbReference type="SUPFAM" id="SSF54197">
    <property type="entry name" value="HIT-like"/>
    <property type="match status" value="1"/>
</dbReference>
<dbReference type="InterPro" id="IPR011146">
    <property type="entry name" value="HIT-like"/>
</dbReference>
<reference key="1">
    <citation type="submission" date="2009-08" db="EMBL/GenBank/DDBJ databases">
        <title>The genome sequence of Spirochaeta thermophila DSM6192.</title>
        <authorList>
            <person name="Angelov A."/>
            <person name="Mientus M."/>
            <person name="Wittenberg S."/>
            <person name="Lehmann R."/>
            <person name="Liesegang H."/>
            <person name="Daniel R."/>
            <person name="Liebl W."/>
        </authorList>
    </citation>
    <scope>NUCLEOTIDE SEQUENCE</scope>
    <source>
        <strain>DSM 6192</strain>
    </source>
</reference>
<evidence type="ECO:0000256" key="1">
    <source>
        <dbReference type="PROSITE-ProRule" id="PRU00464"/>
    </source>
</evidence>
<feature type="short sequence motif" description="Histidine triad motif" evidence="1">
    <location>
        <begin position="117"/>
        <end position="121"/>
    </location>
</feature>
<evidence type="ECO:0000313" key="4">
    <source>
        <dbReference type="Proteomes" id="UP000001296"/>
    </source>
</evidence>
<accession>E0RSM9</accession>
<dbReference type="Pfam" id="PF01230">
    <property type="entry name" value="HIT"/>
    <property type="match status" value="1"/>
</dbReference>
<dbReference type="eggNOG" id="COG0537">
    <property type="taxonomic scope" value="Bacteria"/>
</dbReference>
<dbReference type="Proteomes" id="UP000001296">
    <property type="component" value="Chromosome"/>
</dbReference>
<dbReference type="PROSITE" id="PS51084">
    <property type="entry name" value="HIT_2"/>
    <property type="match status" value="1"/>
</dbReference>
<dbReference type="HOGENOM" id="CLU_056776_1_2_12"/>
<name>E0RSM9_WINT6</name>
<reference evidence="3 4" key="2">
    <citation type="journal article" date="2010" name="J. Bacteriol.">
        <title>Genome sequence of the polysaccharide-degrading, thermophilic anaerobe Spirochaeta thermophila DSM 6192.</title>
        <authorList>
            <person name="Angelov A."/>
            <person name="Liebl S."/>
            <person name="Ballschmiter M."/>
            <person name="Bomeke M."/>
            <person name="Lehmann R."/>
            <person name="Liesegang H."/>
            <person name="Daniel R."/>
            <person name="Liebl W."/>
        </authorList>
    </citation>
    <scope>NUCLEOTIDE SEQUENCE [LARGE SCALE GENOMIC DNA]</scope>
    <source>
        <strain evidence="4">ATCC 49972 / DSM 6192 / RI 19.B1</strain>
    </source>
</reference>
<dbReference type="InterPro" id="IPR036265">
    <property type="entry name" value="HIT-like_sf"/>
</dbReference>
<feature type="domain" description="HIT" evidence="2">
    <location>
        <begin position="23"/>
        <end position="132"/>
    </location>
</feature>
<evidence type="ECO:0000259" key="2">
    <source>
        <dbReference type="PROSITE" id="PS51084"/>
    </source>
</evidence>
<dbReference type="EMBL" id="CP001698">
    <property type="protein sequence ID" value="ADN02016.1"/>
    <property type="molecule type" value="Genomic_DNA"/>
</dbReference>
<gene>
    <name evidence="3" type="ordered locus">STHERM_c10710</name>
</gene>
<dbReference type="Gene3D" id="3.30.428.10">
    <property type="entry name" value="HIT-like"/>
    <property type="match status" value="1"/>
</dbReference>
<sequence>MAYFFVFNKLGYVQSRTTDKGCILCHIAQHDGTVPELVLWEDETFMVSVNLYPYNPGHLLLFPRHHTEDIRDLTGEQQVRLIDLTRACLTLLDHTYHPSGYNVGFNMGLCAGASIPHLHQHIIPRFPNEIGIGELLGGNRILVEDPRRTLDRLKETAREKGLFPPPS</sequence>
<dbReference type="PANTHER" id="PTHR42997">
    <property type="entry name" value="HIT FAMILY HYDROLASE"/>
    <property type="match status" value="1"/>
</dbReference>
<protein>
    <recommendedName>
        <fullName evidence="2">HIT domain-containing protein</fullName>
    </recommendedName>
</protein>
<proteinExistence type="predicted"/>
<dbReference type="KEGG" id="sta:STHERM_c10710"/>
<dbReference type="AlphaFoldDB" id="E0RSM9"/>
<evidence type="ECO:0000313" key="3">
    <source>
        <dbReference type="EMBL" id="ADN02016.1"/>
    </source>
</evidence>
<dbReference type="InterPro" id="IPR052908">
    <property type="entry name" value="AP-4-A_phosphorylase"/>
</dbReference>